<evidence type="ECO:0000313" key="2">
    <source>
        <dbReference type="Proteomes" id="UP000518266"/>
    </source>
</evidence>
<dbReference type="AlphaFoldDB" id="A0A7J5XI01"/>
<keyword evidence="2" id="KW-1185">Reference proteome</keyword>
<sequence length="32" mass="3571">MSVFQQLPCDGGKVELRNVETSVTDNIVHIQL</sequence>
<dbReference type="Proteomes" id="UP000518266">
    <property type="component" value="Unassembled WGS sequence"/>
</dbReference>
<name>A0A7J5XI01_DISMA</name>
<comment type="caution">
    <text evidence="1">The sequence shown here is derived from an EMBL/GenBank/DDBJ whole genome shotgun (WGS) entry which is preliminary data.</text>
</comment>
<evidence type="ECO:0000313" key="1">
    <source>
        <dbReference type="EMBL" id="KAF3836551.1"/>
    </source>
</evidence>
<dbReference type="EMBL" id="JAAKFY010000024">
    <property type="protein sequence ID" value="KAF3836551.1"/>
    <property type="molecule type" value="Genomic_DNA"/>
</dbReference>
<proteinExistence type="predicted"/>
<organism evidence="1 2">
    <name type="scientific">Dissostichus mawsoni</name>
    <name type="common">Antarctic cod</name>
    <dbReference type="NCBI Taxonomy" id="36200"/>
    <lineage>
        <taxon>Eukaryota</taxon>
        <taxon>Metazoa</taxon>
        <taxon>Chordata</taxon>
        <taxon>Craniata</taxon>
        <taxon>Vertebrata</taxon>
        <taxon>Euteleostomi</taxon>
        <taxon>Actinopterygii</taxon>
        <taxon>Neopterygii</taxon>
        <taxon>Teleostei</taxon>
        <taxon>Neoteleostei</taxon>
        <taxon>Acanthomorphata</taxon>
        <taxon>Eupercaria</taxon>
        <taxon>Perciformes</taxon>
        <taxon>Notothenioidei</taxon>
        <taxon>Nototheniidae</taxon>
        <taxon>Dissostichus</taxon>
    </lineage>
</organism>
<protein>
    <submittedName>
        <fullName evidence="1">Uncharacterized protein</fullName>
    </submittedName>
</protein>
<accession>A0A7J5XI01</accession>
<reference evidence="1 2" key="1">
    <citation type="submission" date="2020-03" db="EMBL/GenBank/DDBJ databases">
        <title>Dissostichus mawsoni Genome sequencing and assembly.</title>
        <authorList>
            <person name="Park H."/>
        </authorList>
    </citation>
    <scope>NUCLEOTIDE SEQUENCE [LARGE SCALE GENOMIC DNA]</scope>
    <source>
        <strain evidence="1">DM0001</strain>
        <tissue evidence="1">Muscle</tissue>
    </source>
</reference>
<gene>
    <name evidence="1" type="ORF">F7725_029109</name>
</gene>